<feature type="signal peptide" evidence="2">
    <location>
        <begin position="1"/>
        <end position="21"/>
    </location>
</feature>
<keyword evidence="2" id="KW-0732">Signal</keyword>
<organism evidence="3 4">
    <name type="scientific">Acinetobacter cumulans</name>
    <dbReference type="NCBI Taxonomy" id="2136182"/>
    <lineage>
        <taxon>Bacteria</taxon>
        <taxon>Pseudomonadati</taxon>
        <taxon>Pseudomonadota</taxon>
        <taxon>Gammaproteobacteria</taxon>
        <taxon>Moraxellales</taxon>
        <taxon>Moraxellaceae</taxon>
        <taxon>Acinetobacter</taxon>
    </lineage>
</organism>
<protein>
    <recommendedName>
        <fullName evidence="5">DUF2382 domain-containing protein</fullName>
    </recommendedName>
</protein>
<proteinExistence type="predicted"/>
<evidence type="ECO:0000313" key="4">
    <source>
        <dbReference type="Proteomes" id="UP000281084"/>
    </source>
</evidence>
<dbReference type="RefSeq" id="WP_120367712.1">
    <property type="nucleotide sequence ID" value="NZ_RAXZ01000014.1"/>
</dbReference>
<dbReference type="EMBL" id="RAXZ01000014">
    <property type="protein sequence ID" value="RKG51685.1"/>
    <property type="molecule type" value="Genomic_DNA"/>
</dbReference>
<evidence type="ECO:0000256" key="1">
    <source>
        <dbReference type="SAM" id="MobiDB-lite"/>
    </source>
</evidence>
<name>A0A3A8FXS2_9GAMM</name>
<evidence type="ECO:0008006" key="5">
    <source>
        <dbReference type="Google" id="ProtNLM"/>
    </source>
</evidence>
<dbReference type="AlphaFoldDB" id="A0A3A8FXS2"/>
<gene>
    <name evidence="3" type="ORF">D7V64_10850</name>
</gene>
<feature type="region of interest" description="Disordered" evidence="1">
    <location>
        <begin position="143"/>
        <end position="162"/>
    </location>
</feature>
<accession>A0A3A8FXS2</accession>
<feature type="chain" id="PRO_5017259921" description="DUF2382 domain-containing protein" evidence="2">
    <location>
        <begin position="22"/>
        <end position="185"/>
    </location>
</feature>
<reference evidence="3 4" key="1">
    <citation type="submission" date="2018-09" db="EMBL/GenBank/DDBJ databases">
        <title>The draft genome of Acinetobacter spp. strains.</title>
        <authorList>
            <person name="Qin J."/>
            <person name="Feng Y."/>
            <person name="Zong Z."/>
        </authorList>
    </citation>
    <scope>NUCLEOTIDE SEQUENCE [LARGE SCALE GENOMIC DNA]</scope>
    <source>
        <strain evidence="3 4">WCHAc060002</strain>
    </source>
</reference>
<evidence type="ECO:0000313" key="3">
    <source>
        <dbReference type="EMBL" id="RKG51685.1"/>
    </source>
</evidence>
<dbReference type="Proteomes" id="UP000281084">
    <property type="component" value="Unassembled WGS sequence"/>
</dbReference>
<evidence type="ECO:0000256" key="2">
    <source>
        <dbReference type="SAM" id="SignalP"/>
    </source>
</evidence>
<comment type="caution">
    <text evidence="3">The sequence shown here is derived from an EMBL/GenBank/DDBJ whole genome shotgun (WGS) entry which is preliminary data.</text>
</comment>
<sequence length="185" mass="20091">MKISNSLFSFALLSMSASVMAAPMPHSIQIQDKAIVPVLKTEVIRRVAGEAPVRQVSATVLEMTNHGKDIVAREIELQDGQETFSEQQLSVPVVQKGSVIIPTSKIELSTTVKQNGEIISKSKKIDAEGMEFKKDAAPVKRTLQLDQRQDPKSSAKISHAVQTTNGTVTRDITVLSEGDDALPLE</sequence>